<comment type="subcellular location">
    <subcellularLocation>
        <location evidence="1">Cytoplasm</location>
    </subcellularLocation>
</comment>
<evidence type="ECO:0000256" key="4">
    <source>
        <dbReference type="ARBA" id="ARBA00022803"/>
    </source>
</evidence>
<evidence type="ECO:0000256" key="3">
    <source>
        <dbReference type="ARBA" id="ARBA00022737"/>
    </source>
</evidence>
<dbReference type="GO" id="GO:0003341">
    <property type="term" value="P:cilium movement"/>
    <property type="evidence" value="ECO:0007669"/>
    <property type="project" value="TreeGrafter"/>
</dbReference>
<dbReference type="InterPro" id="IPR051476">
    <property type="entry name" value="Bac_ResReg_Asp_Phosphatase"/>
</dbReference>
<evidence type="ECO:0000313" key="6">
    <source>
        <dbReference type="Proteomes" id="UP000784294"/>
    </source>
</evidence>
<name>A0A448WIP2_9PLAT</name>
<comment type="caution">
    <text evidence="5">The sequence shown here is derived from an EMBL/GenBank/DDBJ whole genome shotgun (WGS) entry which is preliminary data.</text>
</comment>
<reference evidence="5" key="1">
    <citation type="submission" date="2018-11" db="EMBL/GenBank/DDBJ databases">
        <authorList>
            <consortium name="Pathogen Informatics"/>
        </authorList>
    </citation>
    <scope>NUCLEOTIDE SEQUENCE</scope>
</reference>
<proteinExistence type="predicted"/>
<keyword evidence="2" id="KW-0963">Cytoplasm</keyword>
<dbReference type="GO" id="GO:0005929">
    <property type="term" value="C:cilium"/>
    <property type="evidence" value="ECO:0007669"/>
    <property type="project" value="TreeGrafter"/>
</dbReference>
<dbReference type="Proteomes" id="UP000784294">
    <property type="component" value="Unassembled WGS sequence"/>
</dbReference>
<keyword evidence="4" id="KW-0802">TPR repeat</keyword>
<protein>
    <recommendedName>
        <fullName evidence="7">KIF-binding protein</fullName>
    </recommendedName>
</protein>
<evidence type="ECO:0000256" key="1">
    <source>
        <dbReference type="ARBA" id="ARBA00004496"/>
    </source>
</evidence>
<keyword evidence="3" id="KW-0677">Repeat</keyword>
<dbReference type="PANTHER" id="PTHR46630:SF1">
    <property type="entry name" value="TETRATRICOPEPTIDE REPEAT PROTEIN 29"/>
    <property type="match status" value="1"/>
</dbReference>
<evidence type="ECO:0008006" key="7">
    <source>
        <dbReference type="Google" id="ProtNLM"/>
    </source>
</evidence>
<dbReference type="AlphaFoldDB" id="A0A448WIP2"/>
<evidence type="ECO:0000256" key="2">
    <source>
        <dbReference type="ARBA" id="ARBA00022490"/>
    </source>
</evidence>
<sequence>MENGYHYTFTELFELHRIQAEAQRHAGPDSTLWQRPPLSEQRDKLLLLRDNLIQAEAAMRRRDDHSVFSAYVRLAVQFAKSPDDIWLREHFLRYALSVAERIKDDDGLKQALAYQYYGLAKEEKGERSRAPQLCELEKACANLAEFYKACQGKDWVDDDGTLLSKLAARHLVRIFLTRVDKCDPQHLSDRIELCKRAHEIAHHCEFFTDYLQIVWHDWISKRKLVGRNL</sequence>
<dbReference type="GO" id="GO:0005737">
    <property type="term" value="C:cytoplasm"/>
    <property type="evidence" value="ECO:0007669"/>
    <property type="project" value="UniProtKB-SubCell"/>
</dbReference>
<dbReference type="PANTHER" id="PTHR46630">
    <property type="entry name" value="TETRATRICOPEPTIDE REPEAT PROTEIN 29"/>
    <property type="match status" value="1"/>
</dbReference>
<dbReference type="OrthoDB" id="626167at2759"/>
<evidence type="ECO:0000313" key="5">
    <source>
        <dbReference type="EMBL" id="VEL12727.1"/>
    </source>
</evidence>
<gene>
    <name evidence="5" type="ORF">PXEA_LOCUS6167</name>
</gene>
<organism evidence="5 6">
    <name type="scientific">Protopolystoma xenopodis</name>
    <dbReference type="NCBI Taxonomy" id="117903"/>
    <lineage>
        <taxon>Eukaryota</taxon>
        <taxon>Metazoa</taxon>
        <taxon>Spiralia</taxon>
        <taxon>Lophotrochozoa</taxon>
        <taxon>Platyhelminthes</taxon>
        <taxon>Monogenea</taxon>
        <taxon>Polyopisthocotylea</taxon>
        <taxon>Polystomatidea</taxon>
        <taxon>Polystomatidae</taxon>
        <taxon>Protopolystoma</taxon>
    </lineage>
</organism>
<dbReference type="EMBL" id="CAAALY010015619">
    <property type="protein sequence ID" value="VEL12727.1"/>
    <property type="molecule type" value="Genomic_DNA"/>
</dbReference>
<accession>A0A448WIP2</accession>
<keyword evidence="6" id="KW-1185">Reference proteome</keyword>